<comment type="caution">
    <text evidence="11">The sequence shown here is derived from an EMBL/GenBank/DDBJ whole genome shotgun (WGS) entry which is preliminary data.</text>
</comment>
<sequence>MNHIENIASLAELDNFLDAQIEQNRKGDFEVLFLDQLGELSNVSKISVEQTDHDFTFGICPNGHISMTNALACGVSNEAELYWKLIGELFNATTLWFGWRVLEPLEGQWTYKKEVNGYGPMENMIKRAKELNHKITAHAVLYPRNDVSPDFLHHCTPEEALKFLERHTKKLVEAYKDDIDFWHPVNEAYAGIQEVGALKVNEGLVYKWVRDVDPSAQLVDNGGYTIHPEFYEKGIKNAHLYGADVDYLGIRGYFEYYNAESLLFYKKLWNHFDHLTSLYGKKIKFTEIGACSKNPSRSYDECMTDDPTVDMGLGLAKTDAAVDAMMTEETQAIFLEKMYKLMFAHSNVYECSYWDLLDNYTWNQVDGGLVRKDFSPKPAYRKLQELIHKTWHTKEEVEVIDGVLRFRGFYGIYKLNINGKEYSVSLTKGNNKAVIALV</sequence>
<dbReference type="Gene3D" id="3.20.20.80">
    <property type="entry name" value="Glycosidases"/>
    <property type="match status" value="1"/>
</dbReference>
<evidence type="ECO:0000256" key="4">
    <source>
        <dbReference type="ARBA" id="ARBA00022651"/>
    </source>
</evidence>
<dbReference type="InterPro" id="IPR017853">
    <property type="entry name" value="GH"/>
</dbReference>
<dbReference type="EMBL" id="DPVV01000225">
    <property type="protein sequence ID" value="HCL02098.1"/>
    <property type="molecule type" value="Genomic_DNA"/>
</dbReference>
<comment type="similarity">
    <text evidence="2">Belongs to the glycosyl hydrolase 10 (cellulase F) family.</text>
</comment>
<reference evidence="11 12" key="1">
    <citation type="journal article" date="2018" name="Nat. Biotechnol.">
        <title>A standardized bacterial taxonomy based on genome phylogeny substantially revises the tree of life.</title>
        <authorList>
            <person name="Parks D.H."/>
            <person name="Chuvochina M."/>
            <person name="Waite D.W."/>
            <person name="Rinke C."/>
            <person name="Skarshewski A."/>
            <person name="Chaumeil P.A."/>
            <person name="Hugenholtz P."/>
        </authorList>
    </citation>
    <scope>NUCLEOTIDE SEQUENCE [LARGE SCALE GENOMIC DNA]</scope>
    <source>
        <strain evidence="11">UBA11728</strain>
    </source>
</reference>
<evidence type="ECO:0000256" key="6">
    <source>
        <dbReference type="ARBA" id="ARBA00022801"/>
    </source>
</evidence>
<evidence type="ECO:0000256" key="9">
    <source>
        <dbReference type="ARBA" id="ARBA00023326"/>
    </source>
</evidence>
<feature type="domain" description="GH10" evidence="10">
    <location>
        <begin position="75"/>
        <end position="386"/>
    </location>
</feature>
<keyword evidence="7" id="KW-0119">Carbohydrate metabolism</keyword>
<evidence type="ECO:0000256" key="2">
    <source>
        <dbReference type="ARBA" id="ARBA00007495"/>
    </source>
</evidence>
<proteinExistence type="inferred from homology"/>
<evidence type="ECO:0000256" key="1">
    <source>
        <dbReference type="ARBA" id="ARBA00000681"/>
    </source>
</evidence>
<keyword evidence="8" id="KW-0326">Glycosidase</keyword>
<evidence type="ECO:0000256" key="7">
    <source>
        <dbReference type="ARBA" id="ARBA00023277"/>
    </source>
</evidence>
<keyword evidence="9" id="KW-0624">Polysaccharide degradation</keyword>
<evidence type="ECO:0000256" key="5">
    <source>
        <dbReference type="ARBA" id="ARBA00022729"/>
    </source>
</evidence>
<dbReference type="Proteomes" id="UP000262969">
    <property type="component" value="Unassembled WGS sequence"/>
</dbReference>
<dbReference type="GO" id="GO:0045493">
    <property type="term" value="P:xylan catabolic process"/>
    <property type="evidence" value="ECO:0007669"/>
    <property type="project" value="UniProtKB-KW"/>
</dbReference>
<evidence type="ECO:0000256" key="8">
    <source>
        <dbReference type="ARBA" id="ARBA00023295"/>
    </source>
</evidence>
<keyword evidence="4" id="KW-0858">Xylan degradation</keyword>
<dbReference type="Pfam" id="PF00331">
    <property type="entry name" value="Glyco_hydro_10"/>
    <property type="match status" value="1"/>
</dbReference>
<dbReference type="PANTHER" id="PTHR31490">
    <property type="entry name" value="GLYCOSYL HYDROLASE"/>
    <property type="match status" value="1"/>
</dbReference>
<dbReference type="EC" id="3.2.1.8" evidence="3"/>
<evidence type="ECO:0000313" key="12">
    <source>
        <dbReference type="Proteomes" id="UP000262969"/>
    </source>
</evidence>
<dbReference type="AlphaFoldDB" id="A0A3D2X6X1"/>
<protein>
    <recommendedName>
        <fullName evidence="3">endo-1,4-beta-xylanase</fullName>
        <ecNumber evidence="3">3.2.1.8</ecNumber>
    </recommendedName>
</protein>
<gene>
    <name evidence="11" type="ORF">DHW61_06715</name>
</gene>
<keyword evidence="5" id="KW-0732">Signal</keyword>
<evidence type="ECO:0000256" key="3">
    <source>
        <dbReference type="ARBA" id="ARBA00012590"/>
    </source>
</evidence>
<evidence type="ECO:0000259" key="10">
    <source>
        <dbReference type="PROSITE" id="PS51760"/>
    </source>
</evidence>
<dbReference type="SUPFAM" id="SSF51445">
    <property type="entry name" value="(Trans)glycosidases"/>
    <property type="match status" value="1"/>
</dbReference>
<comment type="catalytic activity">
    <reaction evidence="1">
        <text>Endohydrolysis of (1-&gt;4)-beta-D-xylosidic linkages in xylans.</text>
        <dbReference type="EC" id="3.2.1.8"/>
    </reaction>
</comment>
<organism evidence="11 12">
    <name type="scientific">Lachnoclostridium phytofermentans</name>
    <dbReference type="NCBI Taxonomy" id="66219"/>
    <lineage>
        <taxon>Bacteria</taxon>
        <taxon>Bacillati</taxon>
        <taxon>Bacillota</taxon>
        <taxon>Clostridia</taxon>
        <taxon>Lachnospirales</taxon>
        <taxon>Lachnospiraceae</taxon>
    </lineage>
</organism>
<dbReference type="GO" id="GO:0031176">
    <property type="term" value="F:endo-1,4-beta-xylanase activity"/>
    <property type="evidence" value="ECO:0007669"/>
    <property type="project" value="UniProtKB-EC"/>
</dbReference>
<dbReference type="PROSITE" id="PS51760">
    <property type="entry name" value="GH10_2"/>
    <property type="match status" value="1"/>
</dbReference>
<evidence type="ECO:0000313" key="11">
    <source>
        <dbReference type="EMBL" id="HCL02098.1"/>
    </source>
</evidence>
<dbReference type="InterPro" id="IPR001000">
    <property type="entry name" value="GH10_dom"/>
</dbReference>
<dbReference type="InterPro" id="IPR044846">
    <property type="entry name" value="GH10"/>
</dbReference>
<keyword evidence="6" id="KW-0378">Hydrolase</keyword>
<accession>A0A3D2X6X1</accession>
<name>A0A3D2X6X1_9FIRM</name>
<dbReference type="PANTHER" id="PTHR31490:SF88">
    <property type="entry name" value="BETA-XYLANASE"/>
    <property type="match status" value="1"/>
</dbReference>